<evidence type="ECO:0000313" key="2">
    <source>
        <dbReference type="EMBL" id="GAL82841.1"/>
    </source>
</evidence>
<accession>A0A098L893</accession>
<evidence type="ECO:0000259" key="1">
    <source>
        <dbReference type="Pfam" id="PF19573"/>
    </source>
</evidence>
<name>A0A098L893_9BACT</name>
<organism evidence="2 3">
    <name type="scientific">Sporocytophaga myxococcoides</name>
    <dbReference type="NCBI Taxonomy" id="153721"/>
    <lineage>
        <taxon>Bacteria</taxon>
        <taxon>Pseudomonadati</taxon>
        <taxon>Bacteroidota</taxon>
        <taxon>Cytophagia</taxon>
        <taxon>Cytophagales</taxon>
        <taxon>Cytophagaceae</taxon>
        <taxon>Sporocytophaga</taxon>
    </lineage>
</organism>
<evidence type="ECO:0000313" key="3">
    <source>
        <dbReference type="Proteomes" id="UP000030185"/>
    </source>
</evidence>
<dbReference type="EMBL" id="BBLT01000001">
    <property type="protein sequence ID" value="GAL82841.1"/>
    <property type="molecule type" value="Genomic_DNA"/>
</dbReference>
<proteinExistence type="predicted"/>
<feature type="domain" description="DUF6089" evidence="1">
    <location>
        <begin position="28"/>
        <end position="199"/>
    </location>
</feature>
<dbReference type="Gene3D" id="2.40.160.20">
    <property type="match status" value="1"/>
</dbReference>
<reference evidence="2 3" key="1">
    <citation type="submission" date="2014-09" db="EMBL/GenBank/DDBJ databases">
        <title>Sporocytophaga myxococcoides PG-01 genome sequencing.</title>
        <authorList>
            <person name="Liu L."/>
            <person name="Gao P.J."/>
            <person name="Chen G.J."/>
            <person name="Wang L.S."/>
        </authorList>
    </citation>
    <scope>NUCLEOTIDE SEQUENCE [LARGE SCALE GENOMIC DNA]</scope>
    <source>
        <strain evidence="2 3">PG-01</strain>
    </source>
</reference>
<dbReference type="Pfam" id="PF19573">
    <property type="entry name" value="DUF6089"/>
    <property type="match status" value="1"/>
</dbReference>
<dbReference type="SUPFAM" id="SSF56925">
    <property type="entry name" value="OMPA-like"/>
    <property type="match status" value="1"/>
</dbReference>
<dbReference type="AlphaFoldDB" id="A0A098L893"/>
<dbReference type="STRING" id="153721.MYP_67"/>
<sequence length="294" mass="34148">MFFIAIQSVRAQPYNYRCKYHSIVIGGAGSYANGDIKSTLSTIRPGLSFGFNKRIYPRLSYEFDFLWFRLLGDDFLASDKKLESADYLRNLHFRNDIKELSFTLRYDLLPNTDHYRKRPIYNAYVLLGGGVFYHNPKAKNDRDHWVSLRKLQTEGKSYSNIQFSVPAGFGFRYKLAIQWDLELEFTYRYTSTDYLDDVSRNYINPDQLKSDQSRQMSNRSASLFGSYNGAKRDIDFINNTLEEQFFYSGSGYSYSTSKAPGSKRGSKIGPDSYVLVSLRLIYIIPGKIYCPKFR</sequence>
<comment type="caution">
    <text evidence="2">The sequence shown here is derived from an EMBL/GenBank/DDBJ whole genome shotgun (WGS) entry which is preliminary data.</text>
</comment>
<gene>
    <name evidence="2" type="ORF">MYP_67</name>
</gene>
<keyword evidence="3" id="KW-1185">Reference proteome</keyword>
<protein>
    <recommendedName>
        <fullName evidence="1">DUF6089 domain-containing protein</fullName>
    </recommendedName>
</protein>
<dbReference type="eggNOG" id="COG2067">
    <property type="taxonomic scope" value="Bacteria"/>
</dbReference>
<dbReference type="Proteomes" id="UP000030185">
    <property type="component" value="Unassembled WGS sequence"/>
</dbReference>
<dbReference type="InterPro" id="IPR045743">
    <property type="entry name" value="DUF6089"/>
</dbReference>
<dbReference type="InterPro" id="IPR011250">
    <property type="entry name" value="OMP/PagP_B-barrel"/>
</dbReference>